<dbReference type="Pfam" id="PF04940">
    <property type="entry name" value="BLUF"/>
    <property type="match status" value="1"/>
</dbReference>
<dbReference type="SUPFAM" id="SSF54975">
    <property type="entry name" value="Acylphosphatase/BLUF domain-like"/>
    <property type="match status" value="1"/>
</dbReference>
<dbReference type="EMBL" id="FZNS01000001">
    <property type="protein sequence ID" value="SNR34389.1"/>
    <property type="molecule type" value="Genomic_DNA"/>
</dbReference>
<dbReference type="AlphaFoldDB" id="A0A238VLL4"/>
<dbReference type="Gene3D" id="3.30.70.100">
    <property type="match status" value="1"/>
</dbReference>
<evidence type="ECO:0000313" key="2">
    <source>
        <dbReference type="EMBL" id="SNR34389.1"/>
    </source>
</evidence>
<keyword evidence="3" id="KW-1185">Reference proteome</keyword>
<gene>
    <name evidence="2" type="ORF">SAMN06269173_101757</name>
</gene>
<dbReference type="GO" id="GO:0009882">
    <property type="term" value="F:blue light photoreceptor activity"/>
    <property type="evidence" value="ECO:0007669"/>
    <property type="project" value="InterPro"/>
</dbReference>
<evidence type="ECO:0000313" key="3">
    <source>
        <dbReference type="Proteomes" id="UP000198310"/>
    </source>
</evidence>
<dbReference type="InterPro" id="IPR036046">
    <property type="entry name" value="Acylphosphatase-like_dom_sf"/>
</dbReference>
<accession>A0A238VLL4</accession>
<dbReference type="GO" id="GO:0071949">
    <property type="term" value="F:FAD binding"/>
    <property type="evidence" value="ECO:0007669"/>
    <property type="project" value="InterPro"/>
</dbReference>
<sequence length="144" mass="16265">MSLYQITYTSVATQQLSEAQLAALLEQARSKNEAQRISGLLLYSQQRIIQVLEGEETAVRTIYEVIQQDPRHTQVETLMAGPVARRSFPDWSMGFASVSPQDFAPLVGYINPQRRHFLLPRAHNTSPELLQLLEDFVASQPTSH</sequence>
<proteinExistence type="predicted"/>
<dbReference type="InterPro" id="IPR007024">
    <property type="entry name" value="BLUF_domain"/>
</dbReference>
<dbReference type="PROSITE" id="PS50925">
    <property type="entry name" value="BLUF"/>
    <property type="match status" value="1"/>
</dbReference>
<protein>
    <submittedName>
        <fullName evidence="2">Sensors of blue-light using FAD</fullName>
    </submittedName>
</protein>
<feature type="domain" description="BLUF" evidence="1">
    <location>
        <begin position="3"/>
        <end position="94"/>
    </location>
</feature>
<name>A0A238VLL4_9BACT</name>
<evidence type="ECO:0000259" key="1">
    <source>
        <dbReference type="PROSITE" id="PS50925"/>
    </source>
</evidence>
<reference evidence="3" key="1">
    <citation type="submission" date="2017-06" db="EMBL/GenBank/DDBJ databases">
        <authorList>
            <person name="Varghese N."/>
            <person name="Submissions S."/>
        </authorList>
    </citation>
    <scope>NUCLEOTIDE SEQUENCE [LARGE SCALE GENOMIC DNA]</scope>
    <source>
        <strain evidence="3">DSM 28041</strain>
    </source>
</reference>
<organism evidence="2 3">
    <name type="scientific">Hymenobacter mucosus</name>
    <dbReference type="NCBI Taxonomy" id="1411120"/>
    <lineage>
        <taxon>Bacteria</taxon>
        <taxon>Pseudomonadati</taxon>
        <taxon>Bacteroidota</taxon>
        <taxon>Cytophagia</taxon>
        <taxon>Cytophagales</taxon>
        <taxon>Hymenobacteraceae</taxon>
        <taxon>Hymenobacter</taxon>
    </lineage>
</organism>
<dbReference type="Proteomes" id="UP000198310">
    <property type="component" value="Unassembled WGS sequence"/>
</dbReference>
<dbReference type="SMART" id="SM01034">
    <property type="entry name" value="BLUF"/>
    <property type="match status" value="1"/>
</dbReference>